<evidence type="ECO:0000313" key="8">
    <source>
        <dbReference type="EMBL" id="CAB4623564.1"/>
    </source>
</evidence>
<keyword evidence="4" id="KW-0274">FAD</keyword>
<dbReference type="GO" id="GO:0004497">
    <property type="term" value="F:monooxygenase activity"/>
    <property type="evidence" value="ECO:0007669"/>
    <property type="project" value="UniProtKB-KW"/>
</dbReference>
<keyword evidence="7" id="KW-0503">Monooxygenase</keyword>
<keyword evidence="3" id="KW-0285">Flavoprotein</keyword>
<sequence length="598" mass="66785">MTPENAATDNSAVEAAKERYRVEREKRIRVEGKSQYSDLSGKFEEFDRDPYVEPGFTRDAQVEEVDVVIVGGGFGGMLEAANLRKLGINSFRIIEKGGDFGGTWYWNRYPGAMCDVESYVYLPMLEDTGYMPTQKYAQAPEIFAYCQLLGRRFDLYENALFQTEVEDMAWDESTERWVTSTTRDDVITSKFIVIAGGVLHKAKLPGIPGIENFKGKGFHTSRWDYDYTGGSPTEFMDKLAGKRVGIIGTGATAVQVVPRVAEAAGEFFVFQRTPAFVGFRGQGPTDEEWFKSQKPGWQDERIKNFTRAVCGEQPEENLVADEWTNVMWTDTTKYPESPEEGAELERVDFEIMEGVRNRIASIVTDPDTAAKLQPWYGVRCKRPCFHDEYLPAFNRDNVHLIDTNGQGVERITENGVVVDGVEYPVDMLIYASGFEVAPTYDRLGFDPKGRGGVAMTQSWGEGPHTMHGVMTRDFPNLLMISTTQGGFGTNFVHYLTETSKHCALIIKMCIDEGIAEIEPTANAEEDWFNVLMGKVAGVGTYNATCTPGYLNAEQQAGDMKAARAASFMGSVEDYANHLIRWREEGELVGVDVVRAGQS</sequence>
<evidence type="ECO:0000256" key="1">
    <source>
        <dbReference type="ARBA" id="ARBA00001974"/>
    </source>
</evidence>
<dbReference type="InterPro" id="IPR050775">
    <property type="entry name" value="FAD-binding_Monooxygenases"/>
</dbReference>
<protein>
    <submittedName>
        <fullName evidence="8">Unannotated protein</fullName>
    </submittedName>
</protein>
<comment type="cofactor">
    <cofactor evidence="1">
        <name>FAD</name>
        <dbReference type="ChEBI" id="CHEBI:57692"/>
    </cofactor>
</comment>
<dbReference type="PANTHER" id="PTHR43098:SF4">
    <property type="entry name" value="BLR3857 PROTEIN"/>
    <property type="match status" value="1"/>
</dbReference>
<evidence type="ECO:0000256" key="2">
    <source>
        <dbReference type="ARBA" id="ARBA00010139"/>
    </source>
</evidence>
<dbReference type="SUPFAM" id="SSF51905">
    <property type="entry name" value="FAD/NAD(P)-binding domain"/>
    <property type="match status" value="1"/>
</dbReference>
<dbReference type="PANTHER" id="PTHR43098">
    <property type="entry name" value="L-ORNITHINE N(5)-MONOOXYGENASE-RELATED"/>
    <property type="match status" value="1"/>
</dbReference>
<gene>
    <name evidence="8" type="ORF">UFOPK1835_01983</name>
</gene>
<dbReference type="FunFam" id="3.50.50.60:FF:000341">
    <property type="entry name" value="Baeyer-Villiger monooxygenase"/>
    <property type="match status" value="1"/>
</dbReference>
<evidence type="ECO:0000256" key="7">
    <source>
        <dbReference type="ARBA" id="ARBA00023033"/>
    </source>
</evidence>
<dbReference type="Gene3D" id="3.50.50.60">
    <property type="entry name" value="FAD/NAD(P)-binding domain"/>
    <property type="match status" value="2"/>
</dbReference>
<evidence type="ECO:0000256" key="6">
    <source>
        <dbReference type="ARBA" id="ARBA00023002"/>
    </source>
</evidence>
<name>A0A6J6IFY0_9ZZZZ</name>
<evidence type="ECO:0000256" key="5">
    <source>
        <dbReference type="ARBA" id="ARBA00022857"/>
    </source>
</evidence>
<comment type="similarity">
    <text evidence="2">Belongs to the FAD-binding monooxygenase family.</text>
</comment>
<evidence type="ECO:0000256" key="3">
    <source>
        <dbReference type="ARBA" id="ARBA00022630"/>
    </source>
</evidence>
<dbReference type="Pfam" id="PF13738">
    <property type="entry name" value="Pyr_redox_3"/>
    <property type="match status" value="1"/>
</dbReference>
<evidence type="ECO:0000256" key="4">
    <source>
        <dbReference type="ARBA" id="ARBA00022827"/>
    </source>
</evidence>
<dbReference type="EMBL" id="CAEZUP010000124">
    <property type="protein sequence ID" value="CAB4623564.1"/>
    <property type="molecule type" value="Genomic_DNA"/>
</dbReference>
<organism evidence="8">
    <name type="scientific">freshwater metagenome</name>
    <dbReference type="NCBI Taxonomy" id="449393"/>
    <lineage>
        <taxon>unclassified sequences</taxon>
        <taxon>metagenomes</taxon>
        <taxon>ecological metagenomes</taxon>
    </lineage>
</organism>
<dbReference type="AlphaFoldDB" id="A0A6J6IFY0"/>
<reference evidence="8" key="1">
    <citation type="submission" date="2020-05" db="EMBL/GenBank/DDBJ databases">
        <authorList>
            <person name="Chiriac C."/>
            <person name="Salcher M."/>
            <person name="Ghai R."/>
            <person name="Kavagutti S V."/>
        </authorList>
    </citation>
    <scope>NUCLEOTIDE SEQUENCE</scope>
</reference>
<accession>A0A6J6IFY0</accession>
<proteinExistence type="inferred from homology"/>
<dbReference type="InterPro" id="IPR036188">
    <property type="entry name" value="FAD/NAD-bd_sf"/>
</dbReference>
<keyword evidence="5" id="KW-0521">NADP</keyword>
<keyword evidence="6" id="KW-0560">Oxidoreductase</keyword>